<dbReference type="AlphaFoldDB" id="A0A482PNC3"/>
<sequence length="213" mass="24535">MIDASEIIPLDIHDGQIADAVCQGAHYDAHSGVWYVEPHELTDALRNFAYDAVDFNIVAPYYLVITSKVQCSSCRQPTDIIAVMFTRYLKKSQDGRRWLSVTGNSFLFHINQLPEAIRKNIKAKNYYPDKSKTSGLRYWMNHCEVCGERLSDYALFCVEEDLFKRMPVERLLKADIRKVKRMFVCQAGNPADDSRPCPVNFTCEARFRLRGPR</sequence>
<name>A0A482PNC3_CITRO</name>
<gene>
    <name evidence="1" type="ORF">E2R62_23920</name>
</gene>
<organism evidence="1">
    <name type="scientific">Citrobacter rodentium</name>
    <dbReference type="NCBI Taxonomy" id="67825"/>
    <lineage>
        <taxon>Bacteria</taxon>
        <taxon>Pseudomonadati</taxon>
        <taxon>Pseudomonadota</taxon>
        <taxon>Gammaproteobacteria</taxon>
        <taxon>Enterobacterales</taxon>
        <taxon>Enterobacteriaceae</taxon>
        <taxon>Citrobacter</taxon>
    </lineage>
</organism>
<protein>
    <submittedName>
        <fullName evidence="1">DNA primase</fullName>
    </submittedName>
</protein>
<evidence type="ECO:0000313" key="1">
    <source>
        <dbReference type="EMBL" id="QBY31563.1"/>
    </source>
</evidence>
<accession>A0A482PNC3</accession>
<dbReference type="OMA" id="WYLAQTQ"/>
<proteinExistence type="predicted"/>
<dbReference type="RefSeq" id="WP_012904691.1">
    <property type="nucleotide sequence ID" value="NZ_CAJTBI010000042.1"/>
</dbReference>
<dbReference type="EMBL" id="CP038008">
    <property type="protein sequence ID" value="QBY31563.1"/>
    <property type="molecule type" value="Genomic_DNA"/>
</dbReference>
<reference evidence="1" key="1">
    <citation type="submission" date="2019-03" db="EMBL/GenBank/DDBJ databases">
        <title>Complete genome sequence of enteropathogenic Citrobacter rodentium strain DBS100.</title>
        <authorList>
            <person name="Popov G."/>
            <person name="Fiebig A."/>
            <person name="Shideler S."/>
            <person name="Coombes B."/>
            <person name="Savchenko A."/>
        </authorList>
    </citation>
    <scope>NUCLEOTIDE SEQUENCE</scope>
    <source>
        <strain evidence="1">DBS100</strain>
    </source>
</reference>